<keyword evidence="3" id="KW-0067">ATP-binding</keyword>
<dbReference type="OrthoDB" id="9813261at2"/>
<dbReference type="PANTHER" id="PTHR23132:SF26">
    <property type="entry name" value="BLR7451 PROTEIN"/>
    <property type="match status" value="1"/>
</dbReference>
<evidence type="ECO:0000256" key="1">
    <source>
        <dbReference type="ARBA" id="ARBA00010871"/>
    </source>
</evidence>
<dbReference type="Proteomes" id="UP000315003">
    <property type="component" value="Chromosome"/>
</dbReference>
<sequence length="343" mass="38940">MKKLRVLVLVRSGHEPPATLEGAAEKEINAWKAEFDVCDTLRFLGHEVMPLGVYDDLAPIRQALAEFQPHITFMLLEEFHGVVTYDFAVISYLELMQQPYTGCNPRGLILSKDKALSKKILTYHRIPTPRFAVFPVGRKVLRPKRLEFPLFVKSVVEDASFCISQASVVHNDQQLVDRVAFVHEHTKDDAIVEQYIEGREIYVGVLGNARLQTFPPWEMSFGNMPPDTAHIATRQVKWNRKYQIKHGITTREATDLSPAITEKLSKISKRVYRALSLSGYARMDMRLTEAGDVYVLEANANPNIEFGEDYSESAEVAGLEYSALLQRILNLGLGYKADWMTHL</sequence>
<dbReference type="PANTHER" id="PTHR23132">
    <property type="entry name" value="D-ALANINE--D-ALANINE LIGASE"/>
    <property type="match status" value="1"/>
</dbReference>
<keyword evidence="6" id="KW-1185">Reference proteome</keyword>
<evidence type="ECO:0000313" key="5">
    <source>
        <dbReference type="EMBL" id="QDT62062.1"/>
    </source>
</evidence>
<protein>
    <submittedName>
        <fullName evidence="5">Ddl-like protein</fullName>
        <ecNumber evidence="5">6.3.2.4</ecNumber>
    </submittedName>
</protein>
<reference evidence="5 6" key="1">
    <citation type="submission" date="2019-02" db="EMBL/GenBank/DDBJ databases">
        <title>Deep-cultivation of Planctomycetes and their phenomic and genomic characterization uncovers novel biology.</title>
        <authorList>
            <person name="Wiegand S."/>
            <person name="Jogler M."/>
            <person name="Boedeker C."/>
            <person name="Pinto D."/>
            <person name="Vollmers J."/>
            <person name="Rivas-Marin E."/>
            <person name="Kohn T."/>
            <person name="Peeters S.H."/>
            <person name="Heuer A."/>
            <person name="Rast P."/>
            <person name="Oberbeckmann S."/>
            <person name="Bunk B."/>
            <person name="Jeske O."/>
            <person name="Meyerdierks A."/>
            <person name="Storesund J.E."/>
            <person name="Kallscheuer N."/>
            <person name="Luecker S."/>
            <person name="Lage O.M."/>
            <person name="Pohl T."/>
            <person name="Merkel B.J."/>
            <person name="Hornburger P."/>
            <person name="Mueller R.-W."/>
            <person name="Bruemmer F."/>
            <person name="Labrenz M."/>
            <person name="Spormann A.M."/>
            <person name="Op den Camp H."/>
            <person name="Overmann J."/>
            <person name="Amann R."/>
            <person name="Jetten M.S.M."/>
            <person name="Mascher T."/>
            <person name="Medema M.H."/>
            <person name="Devos D.P."/>
            <person name="Kaster A.-K."/>
            <person name="Ovreas L."/>
            <person name="Rohde M."/>
            <person name="Galperin M.Y."/>
            <person name="Jogler C."/>
        </authorList>
    </citation>
    <scope>NUCLEOTIDE SEQUENCE [LARGE SCALE GENOMIC DNA]</scope>
    <source>
        <strain evidence="5 6">SV_7m_r</strain>
    </source>
</reference>
<dbReference type="PROSITE" id="PS50975">
    <property type="entry name" value="ATP_GRASP"/>
    <property type="match status" value="1"/>
</dbReference>
<comment type="similarity">
    <text evidence="1">Belongs to the D-alanine--D-alanine ligase family.</text>
</comment>
<dbReference type="Gene3D" id="3.30.470.20">
    <property type="entry name" value="ATP-grasp fold, B domain"/>
    <property type="match status" value="1"/>
</dbReference>
<dbReference type="InterPro" id="IPR011761">
    <property type="entry name" value="ATP-grasp"/>
</dbReference>
<proteinExistence type="inferred from homology"/>
<dbReference type="GO" id="GO:0046872">
    <property type="term" value="F:metal ion binding"/>
    <property type="evidence" value="ECO:0007669"/>
    <property type="project" value="InterPro"/>
</dbReference>
<name>A0A517T120_9BACT</name>
<dbReference type="InterPro" id="IPR011095">
    <property type="entry name" value="Dala_Dala_lig_C"/>
</dbReference>
<feature type="domain" description="ATP-grasp" evidence="4">
    <location>
        <begin position="118"/>
        <end position="330"/>
    </location>
</feature>
<keyword evidence="2 5" id="KW-0436">Ligase</keyword>
<dbReference type="EC" id="6.3.2.4" evidence="5"/>
<organism evidence="5 6">
    <name type="scientific">Stieleria bergensis</name>
    <dbReference type="NCBI Taxonomy" id="2528025"/>
    <lineage>
        <taxon>Bacteria</taxon>
        <taxon>Pseudomonadati</taxon>
        <taxon>Planctomycetota</taxon>
        <taxon>Planctomycetia</taxon>
        <taxon>Pirellulales</taxon>
        <taxon>Pirellulaceae</taxon>
        <taxon>Stieleria</taxon>
    </lineage>
</organism>
<evidence type="ECO:0000259" key="4">
    <source>
        <dbReference type="PROSITE" id="PS50975"/>
    </source>
</evidence>
<evidence type="ECO:0000256" key="2">
    <source>
        <dbReference type="ARBA" id="ARBA00022598"/>
    </source>
</evidence>
<evidence type="ECO:0000313" key="6">
    <source>
        <dbReference type="Proteomes" id="UP000315003"/>
    </source>
</evidence>
<dbReference type="RefSeq" id="WP_145276563.1">
    <property type="nucleotide sequence ID" value="NZ_CP036272.1"/>
</dbReference>
<keyword evidence="3" id="KW-0547">Nucleotide-binding</keyword>
<dbReference type="GO" id="GO:0008716">
    <property type="term" value="F:D-alanine-D-alanine ligase activity"/>
    <property type="evidence" value="ECO:0007669"/>
    <property type="project" value="UniProtKB-EC"/>
</dbReference>
<evidence type="ECO:0000256" key="3">
    <source>
        <dbReference type="PROSITE-ProRule" id="PRU00409"/>
    </source>
</evidence>
<dbReference type="Gene3D" id="3.30.1490.20">
    <property type="entry name" value="ATP-grasp fold, A domain"/>
    <property type="match status" value="1"/>
</dbReference>
<gene>
    <name evidence="5" type="ORF">SV7mr_46050</name>
</gene>
<dbReference type="EMBL" id="CP036272">
    <property type="protein sequence ID" value="QDT62062.1"/>
    <property type="molecule type" value="Genomic_DNA"/>
</dbReference>
<dbReference type="GO" id="GO:0005524">
    <property type="term" value="F:ATP binding"/>
    <property type="evidence" value="ECO:0007669"/>
    <property type="project" value="UniProtKB-UniRule"/>
</dbReference>
<accession>A0A517T120</accession>
<dbReference type="InterPro" id="IPR013815">
    <property type="entry name" value="ATP_grasp_subdomain_1"/>
</dbReference>
<dbReference type="SUPFAM" id="SSF56059">
    <property type="entry name" value="Glutathione synthetase ATP-binding domain-like"/>
    <property type="match status" value="1"/>
</dbReference>
<dbReference type="Pfam" id="PF07478">
    <property type="entry name" value="Dala_Dala_lig_C"/>
    <property type="match status" value="1"/>
</dbReference>
<dbReference type="AlphaFoldDB" id="A0A517T120"/>